<keyword evidence="1" id="KW-0732">Signal</keyword>
<reference evidence="2" key="1">
    <citation type="submission" date="2022-08" db="EMBL/GenBank/DDBJ databases">
        <title>Draft genome sequencing of Roseisolibacter agri AW1220.</title>
        <authorList>
            <person name="Tobiishi Y."/>
            <person name="Tonouchi A."/>
        </authorList>
    </citation>
    <scope>NUCLEOTIDE SEQUENCE</scope>
    <source>
        <strain evidence="2">AW1220</strain>
    </source>
</reference>
<evidence type="ECO:0008006" key="4">
    <source>
        <dbReference type="Google" id="ProtNLM"/>
    </source>
</evidence>
<keyword evidence="3" id="KW-1185">Reference proteome</keyword>
<dbReference type="Proteomes" id="UP001161325">
    <property type="component" value="Unassembled WGS sequence"/>
</dbReference>
<evidence type="ECO:0000313" key="2">
    <source>
        <dbReference type="EMBL" id="GLC26034.1"/>
    </source>
</evidence>
<comment type="caution">
    <text evidence="2">The sequence shown here is derived from an EMBL/GenBank/DDBJ whole genome shotgun (WGS) entry which is preliminary data.</text>
</comment>
<dbReference type="PROSITE" id="PS51257">
    <property type="entry name" value="PROKAR_LIPOPROTEIN"/>
    <property type="match status" value="1"/>
</dbReference>
<dbReference type="AlphaFoldDB" id="A0AA37Q457"/>
<dbReference type="Pfam" id="PF12771">
    <property type="entry name" value="SusD-like_2"/>
    <property type="match status" value="1"/>
</dbReference>
<dbReference type="SUPFAM" id="SSF48452">
    <property type="entry name" value="TPR-like"/>
    <property type="match status" value="1"/>
</dbReference>
<dbReference type="RefSeq" id="WP_284350505.1">
    <property type="nucleotide sequence ID" value="NZ_BRXS01000004.1"/>
</dbReference>
<feature type="chain" id="PRO_5041273281" description="Starch-binding associating with outer membrane" evidence="1">
    <location>
        <begin position="24"/>
        <end position="532"/>
    </location>
</feature>
<dbReference type="InterPro" id="IPR041662">
    <property type="entry name" value="SusD-like_2"/>
</dbReference>
<evidence type="ECO:0000313" key="3">
    <source>
        <dbReference type="Proteomes" id="UP001161325"/>
    </source>
</evidence>
<name>A0AA37Q457_9BACT</name>
<proteinExistence type="predicted"/>
<evidence type="ECO:0000256" key="1">
    <source>
        <dbReference type="SAM" id="SignalP"/>
    </source>
</evidence>
<dbReference type="Gene3D" id="1.25.40.390">
    <property type="match status" value="1"/>
</dbReference>
<dbReference type="InterPro" id="IPR011990">
    <property type="entry name" value="TPR-like_helical_dom_sf"/>
</dbReference>
<gene>
    <name evidence="2" type="ORF">rosag_25470</name>
</gene>
<organism evidence="2 3">
    <name type="scientific">Roseisolibacter agri</name>
    <dbReference type="NCBI Taxonomy" id="2014610"/>
    <lineage>
        <taxon>Bacteria</taxon>
        <taxon>Pseudomonadati</taxon>
        <taxon>Gemmatimonadota</taxon>
        <taxon>Gemmatimonadia</taxon>
        <taxon>Gemmatimonadales</taxon>
        <taxon>Gemmatimonadaceae</taxon>
        <taxon>Roseisolibacter</taxon>
    </lineage>
</organism>
<sequence>MTKLASKRITAGVVAALALAATACDPDKLTEINTNPNSPTTAPSGPVFTSAVRNAAVRWLGSDYSLRATELVAQHLAEVQYPESDQYRRLTANSTSGFFDGAYTNELKDFSEVVKVGLELKEPGIYGPAMAMRVWSFGYLTDTYGDIPYSAALAGDSAESVISPAYDTQQAIYADFFKTLEKVTTDLAAAPTGGRTLGTADPIYSGNSTRWRQFANSLRARAAMRLANVDAATARTQFAAAMAASGGLLASNADNARIVWPGGVNANSNPWSVNFQSRDDHRISDKLMTVLRDNADPRIAVFAQRADKDTTSNKIVKYCTASAPCYAGLTNALTHAEAAPHVPYTSRPGLILYPASTTYGVTGGTGSTTPSYLLTYAEVSFLKAEAAERGWITGSAKTFYEDGIRASMNQWGITDAAAINAFIAQPSVAYTPGAAGLRQIATQKWVALFTDGGQAWAEWRRTCQPATIKPGPAAIIATVPRRFQYSTTENLTNKTNVDPAIARQGADDFATRMYWDKSPTTAPTYVAGCGAR</sequence>
<dbReference type="EMBL" id="BRXS01000004">
    <property type="protein sequence ID" value="GLC26034.1"/>
    <property type="molecule type" value="Genomic_DNA"/>
</dbReference>
<accession>A0AA37Q457</accession>
<protein>
    <recommendedName>
        <fullName evidence="4">Starch-binding associating with outer membrane</fullName>
    </recommendedName>
</protein>
<feature type="signal peptide" evidence="1">
    <location>
        <begin position="1"/>
        <end position="23"/>
    </location>
</feature>